<feature type="transmembrane region" description="Helical" evidence="7">
    <location>
        <begin position="288"/>
        <end position="312"/>
    </location>
</feature>
<keyword evidence="5 7" id="KW-1133">Transmembrane helix</keyword>
<dbReference type="InterPro" id="IPR045069">
    <property type="entry name" value="MATE_euk"/>
</dbReference>
<dbReference type="PANTHER" id="PTHR11206">
    <property type="entry name" value="MULTIDRUG RESISTANCE PROTEIN"/>
    <property type="match status" value="1"/>
</dbReference>
<reference evidence="9" key="2">
    <citation type="submission" date="2025-08" db="UniProtKB">
        <authorList>
            <consortium name="RefSeq"/>
        </authorList>
    </citation>
    <scope>IDENTIFICATION</scope>
    <source>
        <tissue evidence="9">Leaf</tissue>
    </source>
</reference>
<feature type="transmembrane region" description="Helical" evidence="7">
    <location>
        <begin position="255"/>
        <end position="276"/>
    </location>
</feature>
<evidence type="ECO:0000256" key="1">
    <source>
        <dbReference type="ARBA" id="ARBA00004141"/>
    </source>
</evidence>
<keyword evidence="8" id="KW-1185">Reference proteome</keyword>
<feature type="transmembrane region" description="Helical" evidence="7">
    <location>
        <begin position="12"/>
        <end position="35"/>
    </location>
</feature>
<reference evidence="8" key="1">
    <citation type="journal article" date="2014" name="Nat. Commun.">
        <title>The emerging biofuel crop Camelina sativa retains a highly undifferentiated hexaploid genome structure.</title>
        <authorList>
            <person name="Kagale S."/>
            <person name="Koh C."/>
            <person name="Nixon J."/>
            <person name="Bollina V."/>
            <person name="Clarke W.E."/>
            <person name="Tuteja R."/>
            <person name="Spillane C."/>
            <person name="Robinson S.J."/>
            <person name="Links M.G."/>
            <person name="Clarke C."/>
            <person name="Higgins E.E."/>
            <person name="Huebert T."/>
            <person name="Sharpe A.G."/>
            <person name="Parkin I.A."/>
        </authorList>
    </citation>
    <scope>NUCLEOTIDE SEQUENCE [LARGE SCALE GENOMIC DNA]</scope>
    <source>
        <strain evidence="8">cv. DH55</strain>
    </source>
</reference>
<name>A0ABM0WPN2_CAMSA</name>
<dbReference type="Pfam" id="PF01554">
    <property type="entry name" value="MatE"/>
    <property type="match status" value="2"/>
</dbReference>
<evidence type="ECO:0000313" key="9">
    <source>
        <dbReference type="RefSeq" id="XP_010474275.1"/>
    </source>
</evidence>
<evidence type="ECO:0000256" key="3">
    <source>
        <dbReference type="ARBA" id="ARBA00022448"/>
    </source>
</evidence>
<accession>A0ABM0WPN2</accession>
<gene>
    <name evidence="9" type="primary">LOC104753772</name>
</gene>
<feature type="transmembrane region" description="Helical" evidence="7">
    <location>
        <begin position="152"/>
        <end position="176"/>
    </location>
</feature>
<evidence type="ECO:0000313" key="8">
    <source>
        <dbReference type="Proteomes" id="UP000694864"/>
    </source>
</evidence>
<comment type="similarity">
    <text evidence="2">Belongs to the multi antimicrobial extrusion (MATE) (TC 2.A.66.1) family.</text>
</comment>
<comment type="subcellular location">
    <subcellularLocation>
        <location evidence="1">Membrane</location>
        <topology evidence="1">Multi-pass membrane protein</topology>
    </subcellularLocation>
</comment>
<feature type="transmembrane region" description="Helical" evidence="7">
    <location>
        <begin position="126"/>
        <end position="146"/>
    </location>
</feature>
<proteinExistence type="inferred from homology"/>
<organism evidence="8 9">
    <name type="scientific">Camelina sativa</name>
    <name type="common">False flax</name>
    <name type="synonym">Myagrum sativum</name>
    <dbReference type="NCBI Taxonomy" id="90675"/>
    <lineage>
        <taxon>Eukaryota</taxon>
        <taxon>Viridiplantae</taxon>
        <taxon>Streptophyta</taxon>
        <taxon>Embryophyta</taxon>
        <taxon>Tracheophyta</taxon>
        <taxon>Spermatophyta</taxon>
        <taxon>Magnoliopsida</taxon>
        <taxon>eudicotyledons</taxon>
        <taxon>Gunneridae</taxon>
        <taxon>Pentapetalae</taxon>
        <taxon>rosids</taxon>
        <taxon>malvids</taxon>
        <taxon>Brassicales</taxon>
        <taxon>Brassicaceae</taxon>
        <taxon>Camelineae</taxon>
        <taxon>Camelina</taxon>
    </lineage>
</organism>
<keyword evidence="6 7" id="KW-0472">Membrane</keyword>
<keyword evidence="4 7" id="KW-0812">Transmembrane</keyword>
<feature type="transmembrane region" description="Helical" evidence="7">
    <location>
        <begin position="318"/>
        <end position="343"/>
    </location>
</feature>
<dbReference type="GeneID" id="104753772"/>
<dbReference type="RefSeq" id="XP_010474275.1">
    <property type="nucleotide sequence ID" value="XM_010475973.1"/>
</dbReference>
<feature type="transmembrane region" description="Helical" evidence="7">
    <location>
        <begin position="56"/>
        <end position="76"/>
    </location>
</feature>
<evidence type="ECO:0000256" key="7">
    <source>
        <dbReference type="SAM" id="Phobius"/>
    </source>
</evidence>
<sequence length="371" mass="40418">MVGHLGELYLSSTAIAFSFCSVTGFSLVFGLASALETLCGQAYGAKQFEKLGVHTYTGIFSLYLVCIPLSVLWSYMGDILSLIGQDPLVAQQAGKFATWLIPALFGYATLQSLVRFYQAQSLILPLIMSSISALCVHVVLCWSLVFKFGLGSLGAAIAIGVSYWFNVTVLGLYMTFSSSCSKTRAPISMSVFKGMGEFFRFGIPSASMICLEWWSFEFLLLLSGILPNPKLEASVLSVWYVPFIFFSSEIEVVDYVRSMAPLVALSVIFDALHAVLSGVARGSGRQDIGAYVNLAAYYLCGIPTAILLAFRFKMGGRGLWIGITVGSFVQAVLLGLIVILTNWKQQAGKARLRVMGGEFNEKDSEEHEEIS</sequence>
<evidence type="ECO:0000256" key="6">
    <source>
        <dbReference type="ARBA" id="ARBA00023136"/>
    </source>
</evidence>
<dbReference type="Proteomes" id="UP000694864">
    <property type="component" value="Chromosome 16"/>
</dbReference>
<evidence type="ECO:0000256" key="4">
    <source>
        <dbReference type="ARBA" id="ARBA00022692"/>
    </source>
</evidence>
<evidence type="ECO:0000256" key="5">
    <source>
        <dbReference type="ARBA" id="ARBA00022989"/>
    </source>
</evidence>
<evidence type="ECO:0000256" key="2">
    <source>
        <dbReference type="ARBA" id="ARBA00010199"/>
    </source>
</evidence>
<dbReference type="CDD" id="cd13132">
    <property type="entry name" value="MATE_eukaryotic"/>
    <property type="match status" value="1"/>
</dbReference>
<keyword evidence="3" id="KW-0813">Transport</keyword>
<protein>
    <submittedName>
        <fullName evidence="9">Protein DETOXIFICATION 14-like</fullName>
    </submittedName>
</protein>
<feature type="transmembrane region" description="Helical" evidence="7">
    <location>
        <begin position="197"/>
        <end position="216"/>
    </location>
</feature>
<feature type="transmembrane region" description="Helical" evidence="7">
    <location>
        <begin position="96"/>
        <end position="114"/>
    </location>
</feature>
<dbReference type="InterPro" id="IPR002528">
    <property type="entry name" value="MATE_fam"/>
</dbReference>